<evidence type="ECO:0000256" key="3">
    <source>
        <dbReference type="ARBA" id="ARBA00023163"/>
    </source>
</evidence>
<feature type="region of interest" description="Disordered" evidence="5">
    <location>
        <begin position="103"/>
        <end position="145"/>
    </location>
</feature>
<dbReference type="Gene3D" id="4.10.280.10">
    <property type="entry name" value="Helix-loop-helix DNA-binding domain"/>
    <property type="match status" value="1"/>
</dbReference>
<dbReference type="OrthoDB" id="1928604at2759"/>
<dbReference type="GO" id="GO:0046983">
    <property type="term" value="F:protein dimerization activity"/>
    <property type="evidence" value="ECO:0007669"/>
    <property type="project" value="InterPro"/>
</dbReference>
<feature type="compositionally biased region" description="Basic residues" evidence="5">
    <location>
        <begin position="135"/>
        <end position="145"/>
    </location>
</feature>
<reference evidence="8" key="1">
    <citation type="journal article" date="2019" name="Gigascience">
        <title>De novo genome assembly of the endangered Acer yangbiense, a plant species with extremely small populations endemic to Yunnan Province, China.</title>
        <authorList>
            <person name="Yang J."/>
            <person name="Wariss H.M."/>
            <person name="Tao L."/>
            <person name="Zhang R."/>
            <person name="Yun Q."/>
            <person name="Hollingsworth P."/>
            <person name="Dao Z."/>
            <person name="Luo G."/>
            <person name="Guo H."/>
            <person name="Ma Y."/>
            <person name="Sun W."/>
        </authorList>
    </citation>
    <scope>NUCLEOTIDE SEQUENCE [LARGE SCALE GENOMIC DNA]</scope>
    <source>
        <strain evidence="8">cv. Malutang</strain>
    </source>
</reference>
<dbReference type="GO" id="GO:0005634">
    <property type="term" value="C:nucleus"/>
    <property type="evidence" value="ECO:0007669"/>
    <property type="project" value="UniProtKB-SubCell"/>
</dbReference>
<evidence type="ECO:0000313" key="8">
    <source>
        <dbReference type="Proteomes" id="UP000323000"/>
    </source>
</evidence>
<dbReference type="Pfam" id="PF00010">
    <property type="entry name" value="HLH"/>
    <property type="match status" value="1"/>
</dbReference>
<organism evidence="7 8">
    <name type="scientific">Acer yangbiense</name>
    <dbReference type="NCBI Taxonomy" id="1000413"/>
    <lineage>
        <taxon>Eukaryota</taxon>
        <taxon>Viridiplantae</taxon>
        <taxon>Streptophyta</taxon>
        <taxon>Embryophyta</taxon>
        <taxon>Tracheophyta</taxon>
        <taxon>Spermatophyta</taxon>
        <taxon>Magnoliopsida</taxon>
        <taxon>eudicotyledons</taxon>
        <taxon>Gunneridae</taxon>
        <taxon>Pentapetalae</taxon>
        <taxon>rosids</taxon>
        <taxon>malvids</taxon>
        <taxon>Sapindales</taxon>
        <taxon>Sapindaceae</taxon>
        <taxon>Hippocastanoideae</taxon>
        <taxon>Acereae</taxon>
        <taxon>Acer</taxon>
    </lineage>
</organism>
<feature type="domain" description="BHLH" evidence="6">
    <location>
        <begin position="163"/>
        <end position="213"/>
    </location>
</feature>
<protein>
    <recommendedName>
        <fullName evidence="6">BHLH domain-containing protein</fullName>
    </recommendedName>
</protein>
<dbReference type="SMART" id="SM00353">
    <property type="entry name" value="HLH"/>
    <property type="match status" value="1"/>
</dbReference>
<evidence type="ECO:0000256" key="5">
    <source>
        <dbReference type="SAM" id="MobiDB-lite"/>
    </source>
</evidence>
<gene>
    <name evidence="7" type="ORF">EZV62_017284</name>
</gene>
<proteinExistence type="predicted"/>
<comment type="subcellular location">
    <subcellularLocation>
        <location evidence="1">Nucleus</location>
    </subcellularLocation>
</comment>
<dbReference type="GO" id="GO:0003700">
    <property type="term" value="F:DNA-binding transcription factor activity"/>
    <property type="evidence" value="ECO:0007669"/>
    <property type="project" value="TreeGrafter"/>
</dbReference>
<comment type="caution">
    <text evidence="7">The sequence shown here is derived from an EMBL/GenBank/DDBJ whole genome shotgun (WGS) entry which is preliminary data.</text>
</comment>
<dbReference type="InterPro" id="IPR011598">
    <property type="entry name" value="bHLH_dom"/>
</dbReference>
<evidence type="ECO:0000256" key="2">
    <source>
        <dbReference type="ARBA" id="ARBA00023015"/>
    </source>
</evidence>
<dbReference type="PANTHER" id="PTHR12565">
    <property type="entry name" value="STEROL REGULATORY ELEMENT-BINDING PROTEIN"/>
    <property type="match status" value="1"/>
</dbReference>
<dbReference type="PROSITE" id="PS50888">
    <property type="entry name" value="BHLH"/>
    <property type="match status" value="1"/>
</dbReference>
<accession>A0A5C7HG85</accession>
<name>A0A5C7HG85_9ROSI</name>
<dbReference type="Proteomes" id="UP000323000">
    <property type="component" value="Chromosome 8"/>
</dbReference>
<evidence type="ECO:0000256" key="1">
    <source>
        <dbReference type="ARBA" id="ARBA00004123"/>
    </source>
</evidence>
<dbReference type="PANTHER" id="PTHR12565:SF431">
    <property type="entry name" value="TRANSCRIPTION FACTOR BHLH137"/>
    <property type="match status" value="1"/>
</dbReference>
<dbReference type="InterPro" id="IPR036638">
    <property type="entry name" value="HLH_DNA-bd_sf"/>
</dbReference>
<evidence type="ECO:0000259" key="6">
    <source>
        <dbReference type="PROSITE" id="PS50888"/>
    </source>
</evidence>
<dbReference type="InterPro" id="IPR024097">
    <property type="entry name" value="bHLH_ZIP_TF"/>
</dbReference>
<keyword evidence="4" id="KW-0539">Nucleus</keyword>
<keyword evidence="8" id="KW-1185">Reference proteome</keyword>
<evidence type="ECO:0000313" key="7">
    <source>
        <dbReference type="EMBL" id="TXG55971.1"/>
    </source>
</evidence>
<evidence type="ECO:0000256" key="4">
    <source>
        <dbReference type="ARBA" id="ARBA00023242"/>
    </source>
</evidence>
<dbReference type="SUPFAM" id="SSF47459">
    <property type="entry name" value="HLH, helix-loop-helix DNA-binding domain"/>
    <property type="match status" value="1"/>
</dbReference>
<keyword evidence="2" id="KW-0805">Transcription regulation</keyword>
<sequence>MYQQQYYYPATPFVLDSFIEPETASNNNMSCFTTTDHDQLTNLYSSFPDPDPDHETYDLHHQEIPFQIHERTTTKPPLHHKTCTTDEYHHPTSSSTMVVHELGSSSNTHPVEKVERKGRSTSGTIMRNHGEDQRRKKRSAKKQKKVCVEVPSGYVHVRARRGQATDSHSLAERVRRQKISVRMKLLQSLVPGCDEMTGKALILDEIIRYVMTLKSQVQFLADKFSSLNPMLNNDFEMMNFNTNPVVQEKTCILDFEQLQPPVLESSSVQLPHKEGRSNIVTFHDNCNLLRGGTNEDGGQKQELVNQYGGLHNLHSF</sequence>
<dbReference type="AlphaFoldDB" id="A0A5C7HG85"/>
<dbReference type="EMBL" id="VAHF01000008">
    <property type="protein sequence ID" value="TXG55971.1"/>
    <property type="molecule type" value="Genomic_DNA"/>
</dbReference>
<keyword evidence="3" id="KW-0804">Transcription</keyword>